<dbReference type="RefSeq" id="WP_395117683.1">
    <property type="nucleotide sequence ID" value="NZ_CP170722.1"/>
</dbReference>
<feature type="chain" id="PRO_5044506720" evidence="2">
    <location>
        <begin position="24"/>
        <end position="167"/>
    </location>
</feature>
<protein>
    <submittedName>
        <fullName evidence="4">DUF4189 domain-containing protein</fullName>
    </submittedName>
</protein>
<feature type="domain" description="DUF4189" evidence="3">
    <location>
        <begin position="67"/>
        <end position="160"/>
    </location>
</feature>
<dbReference type="InterPro" id="IPR025240">
    <property type="entry name" value="DUF4189"/>
</dbReference>
<name>A0AB74UYM4_9GAMM</name>
<evidence type="ECO:0000313" key="4">
    <source>
        <dbReference type="EMBL" id="XIA21442.1"/>
    </source>
</evidence>
<accession>A0AB74UYM4</accession>
<sequence length="167" mass="17433">MKSASICGLLLALLLMCAEIVHAQAACPPDMIPYGTGQGQNMCGPDDSQQQPTQRQSRPNPIWVDKFGAIATDIPHDTGGASVNEADRSSAEQAAIANCKSNGGVTCTIEIWYVNQCVALVGGDTGHNAKAGLTIDLATQAAMKVCNASDTHCQVTYTACSPPVRVQ</sequence>
<feature type="compositionally biased region" description="Low complexity" evidence="1">
    <location>
        <begin position="45"/>
        <end position="58"/>
    </location>
</feature>
<keyword evidence="2" id="KW-0732">Signal</keyword>
<feature type="signal peptide" evidence="2">
    <location>
        <begin position="1"/>
        <end position="23"/>
    </location>
</feature>
<feature type="region of interest" description="Disordered" evidence="1">
    <location>
        <begin position="38"/>
        <end position="60"/>
    </location>
</feature>
<evidence type="ECO:0000259" key="3">
    <source>
        <dbReference type="Pfam" id="PF13827"/>
    </source>
</evidence>
<dbReference type="Pfam" id="PF13827">
    <property type="entry name" value="DUF4189"/>
    <property type="match status" value="1"/>
</dbReference>
<dbReference type="EMBL" id="CP170722">
    <property type="protein sequence ID" value="XIA21442.1"/>
    <property type="molecule type" value="Genomic_DNA"/>
</dbReference>
<evidence type="ECO:0000256" key="1">
    <source>
        <dbReference type="SAM" id="MobiDB-lite"/>
    </source>
</evidence>
<evidence type="ECO:0000256" key="2">
    <source>
        <dbReference type="SAM" id="SignalP"/>
    </source>
</evidence>
<proteinExistence type="predicted"/>
<organism evidence="4">
    <name type="scientific">Rhodanobacter sp. FW102-FHT14D06</name>
    <dbReference type="NCBI Taxonomy" id="3351461"/>
    <lineage>
        <taxon>Bacteria</taxon>
        <taxon>Pseudomonadati</taxon>
        <taxon>Pseudomonadota</taxon>
        <taxon>Gammaproteobacteria</taxon>
        <taxon>Lysobacterales</taxon>
        <taxon>Rhodanobacteraceae</taxon>
        <taxon>Rhodanobacter</taxon>
    </lineage>
</organism>
<reference evidence="4" key="1">
    <citation type="submission" date="2024-10" db="EMBL/GenBank/DDBJ databases">
        <authorList>
            <person name="Lesea H.P."/>
            <person name="Kuehl J.V."/>
            <person name="Chandonia J.-M."/>
        </authorList>
    </citation>
    <scope>NUCLEOTIDE SEQUENCE</scope>
    <source>
        <strain evidence="4">FW102-FHT14D06</strain>
    </source>
</reference>
<gene>
    <name evidence="4" type="ORF">ACFCQI_14075</name>
</gene>
<dbReference type="AlphaFoldDB" id="A0AB74UYM4"/>